<dbReference type="InterPro" id="IPR058533">
    <property type="entry name" value="Cation_efflux_TM"/>
</dbReference>
<dbReference type="RefSeq" id="WP_126953978.1">
    <property type="nucleotide sequence ID" value="NZ_RZGR01000023.1"/>
</dbReference>
<dbReference type="EMBL" id="RZGR01000023">
    <property type="protein sequence ID" value="RUQ84986.1"/>
    <property type="molecule type" value="Genomic_DNA"/>
</dbReference>
<dbReference type="OrthoDB" id="9806522at2"/>
<feature type="transmembrane region" description="Helical" evidence="6">
    <location>
        <begin position="90"/>
        <end position="108"/>
    </location>
</feature>
<dbReference type="GO" id="GO:0016020">
    <property type="term" value="C:membrane"/>
    <property type="evidence" value="ECO:0007669"/>
    <property type="project" value="UniProtKB-SubCell"/>
</dbReference>
<dbReference type="SUPFAM" id="SSF161111">
    <property type="entry name" value="Cation efflux protein transmembrane domain-like"/>
    <property type="match status" value="1"/>
</dbReference>
<dbReference type="AlphaFoldDB" id="A0A433JI86"/>
<feature type="transmembrane region" description="Helical" evidence="6">
    <location>
        <begin position="51"/>
        <end position="69"/>
    </location>
</feature>
<keyword evidence="9" id="KW-1185">Reference proteome</keyword>
<evidence type="ECO:0000256" key="1">
    <source>
        <dbReference type="ARBA" id="ARBA00004141"/>
    </source>
</evidence>
<feature type="transmembrane region" description="Helical" evidence="6">
    <location>
        <begin position="179"/>
        <end position="198"/>
    </location>
</feature>
<reference evidence="8 9" key="1">
    <citation type="submission" date="2018-12" db="EMBL/GenBank/DDBJ databases">
        <title>Legionella sp,whole genome shotgun sequence.</title>
        <authorList>
            <person name="Wu H."/>
        </authorList>
    </citation>
    <scope>NUCLEOTIDE SEQUENCE [LARGE SCALE GENOMIC DNA]</scope>
    <source>
        <strain evidence="9">km714</strain>
    </source>
</reference>
<dbReference type="PANTHER" id="PTHR43840">
    <property type="entry name" value="MITOCHONDRIAL METAL TRANSPORTER 1-RELATED"/>
    <property type="match status" value="1"/>
</dbReference>
<dbReference type="InterPro" id="IPR050291">
    <property type="entry name" value="CDF_Transporter"/>
</dbReference>
<keyword evidence="5 6" id="KW-0472">Membrane</keyword>
<protein>
    <submittedName>
        <fullName evidence="8">Cation transporter</fullName>
    </submittedName>
</protein>
<evidence type="ECO:0000256" key="3">
    <source>
        <dbReference type="ARBA" id="ARBA00022692"/>
    </source>
</evidence>
<accession>A0A433JI86</accession>
<comment type="caution">
    <text evidence="8">The sequence shown here is derived from an EMBL/GenBank/DDBJ whole genome shotgun (WGS) entry which is preliminary data.</text>
</comment>
<feature type="transmembrane region" description="Helical" evidence="6">
    <location>
        <begin position="25"/>
        <end position="45"/>
    </location>
</feature>
<feature type="transmembrane region" description="Helical" evidence="6">
    <location>
        <begin position="128"/>
        <end position="152"/>
    </location>
</feature>
<evidence type="ECO:0000256" key="2">
    <source>
        <dbReference type="ARBA" id="ARBA00022448"/>
    </source>
</evidence>
<dbReference type="GO" id="GO:0008324">
    <property type="term" value="F:monoatomic cation transmembrane transporter activity"/>
    <property type="evidence" value="ECO:0007669"/>
    <property type="project" value="InterPro"/>
</dbReference>
<evidence type="ECO:0000313" key="9">
    <source>
        <dbReference type="Proteomes" id="UP000288012"/>
    </source>
</evidence>
<keyword evidence="2" id="KW-0813">Transport</keyword>
<comment type="subcellular location">
    <subcellularLocation>
        <location evidence="1">Membrane</location>
        <topology evidence="1">Multi-pass membrane protein</topology>
    </subcellularLocation>
</comment>
<evidence type="ECO:0000313" key="8">
    <source>
        <dbReference type="EMBL" id="RUQ84986.1"/>
    </source>
</evidence>
<proteinExistence type="predicted"/>
<dbReference type="GO" id="GO:0006829">
    <property type="term" value="P:zinc ion transport"/>
    <property type="evidence" value="ECO:0007669"/>
    <property type="project" value="UniProtKB-KW"/>
</dbReference>
<organism evidence="8 9">
    <name type="scientific">Legionella septentrionalis</name>
    <dbReference type="NCBI Taxonomy" id="2498109"/>
    <lineage>
        <taxon>Bacteria</taxon>
        <taxon>Pseudomonadati</taxon>
        <taxon>Pseudomonadota</taxon>
        <taxon>Gammaproteobacteria</taxon>
        <taxon>Legionellales</taxon>
        <taxon>Legionellaceae</taxon>
        <taxon>Legionella</taxon>
    </lineage>
</organism>
<evidence type="ECO:0000259" key="7">
    <source>
        <dbReference type="Pfam" id="PF01545"/>
    </source>
</evidence>
<dbReference type="GO" id="GO:0006826">
    <property type="term" value="P:iron ion transport"/>
    <property type="evidence" value="ECO:0007669"/>
    <property type="project" value="UniProtKB-KW"/>
</dbReference>
<dbReference type="Proteomes" id="UP000288012">
    <property type="component" value="Unassembled WGS sequence"/>
</dbReference>
<evidence type="ECO:0000256" key="6">
    <source>
        <dbReference type="SAM" id="Phobius"/>
    </source>
</evidence>
<sequence>MYKSKDFEFPKDLEPVYKKAQRIEWLSIGFLISVIIMTYLVMGNIQTMKTIWLEDMLSLTGPASFLMTSKIFFRKPSVYFPYGFHSIVKIAFLISSVALAGIGLFLLFDGLHVLLKLEKPVIPTIMLFGHAIWLGYFIILIMLYKVIVPYILGTIKIRLAKQLHDKILYVDGRTNRADWVAASGGILGVIGIGLGWWWCDALIAILISLDIIKDGFTNTKHAVFGLLDETPTNVERDSIDPLIRKIKKYLQREAWVREVEIRVREDGHVYYGEAFIVPRSSAHLLENIEQARENIYKLSWRIHDFSICPVKKLP</sequence>
<dbReference type="Gene3D" id="1.20.1510.10">
    <property type="entry name" value="Cation efflux protein transmembrane domain"/>
    <property type="match status" value="1"/>
</dbReference>
<dbReference type="PANTHER" id="PTHR43840:SF15">
    <property type="entry name" value="MITOCHONDRIAL METAL TRANSPORTER 1-RELATED"/>
    <property type="match status" value="1"/>
</dbReference>
<feature type="domain" description="Cation efflux protein transmembrane" evidence="7">
    <location>
        <begin position="31"/>
        <end position="227"/>
    </location>
</feature>
<keyword evidence="4 6" id="KW-1133">Transmembrane helix</keyword>
<evidence type="ECO:0000256" key="5">
    <source>
        <dbReference type="ARBA" id="ARBA00023136"/>
    </source>
</evidence>
<evidence type="ECO:0000256" key="4">
    <source>
        <dbReference type="ARBA" id="ARBA00022989"/>
    </source>
</evidence>
<name>A0A433JI86_9GAMM</name>
<gene>
    <name evidence="8" type="ORF">EKM59_07960</name>
</gene>
<dbReference type="InterPro" id="IPR027469">
    <property type="entry name" value="Cation_efflux_TMD_sf"/>
</dbReference>
<keyword evidence="3 6" id="KW-0812">Transmembrane</keyword>
<dbReference type="Pfam" id="PF01545">
    <property type="entry name" value="Cation_efflux"/>
    <property type="match status" value="1"/>
</dbReference>